<dbReference type="PIRSF" id="PIRSF006288">
    <property type="entry name" value="PII_uridyltransf"/>
    <property type="match status" value="1"/>
</dbReference>
<dbReference type="PANTHER" id="PTHR47320">
    <property type="entry name" value="BIFUNCTIONAL URIDYLYLTRANSFERASE/URIDYLYL-REMOVING ENZYME"/>
    <property type="match status" value="1"/>
</dbReference>
<comment type="function">
    <text evidence="8">Modifies, by uridylylation and deuridylylation, the PII regulatory proteins (GlnB and homologs), in response to the nitrogen status of the cell that GlnD senses through the glutamine level. Under low glutamine levels, catalyzes the conversion of the PII proteins and UTP to PII-UMP and PPi, while under higher glutamine levels, GlnD hydrolyzes PII-UMP to PII and UMP (deuridylylation). Thus, controls uridylylation state and activity of the PII proteins, and plays an important role in the regulation of nitrogen metabolism.</text>
</comment>
<dbReference type="OrthoDB" id="9758038at2"/>
<dbReference type="InterPro" id="IPR010043">
    <property type="entry name" value="UTase/UR"/>
</dbReference>
<evidence type="ECO:0000256" key="2">
    <source>
        <dbReference type="ARBA" id="ARBA00022695"/>
    </source>
</evidence>
<dbReference type="NCBIfam" id="TIGR01693">
    <property type="entry name" value="UTase_glnD"/>
    <property type="match status" value="1"/>
</dbReference>
<dbReference type="Pfam" id="PF01909">
    <property type="entry name" value="NTP_transf_2"/>
    <property type="match status" value="1"/>
</dbReference>
<protein>
    <recommendedName>
        <fullName evidence="8">Bifunctional uridylyltransferase/uridylyl-removing enzyme</fullName>
        <shortName evidence="8">UTase/UR</shortName>
    </recommendedName>
    <alternativeName>
        <fullName evidence="8">Bifunctional [protein-PII] modification enzyme</fullName>
    </alternativeName>
    <alternativeName>
        <fullName evidence="8">Bifunctional nitrogen sensor protein</fullName>
    </alternativeName>
    <domain>
        <recommendedName>
            <fullName evidence="8">[Protein-PII] uridylyltransferase</fullName>
            <shortName evidence="8">PII uridylyltransferase</shortName>
            <shortName evidence="8">UTase</shortName>
            <ecNumber evidence="8">2.7.7.59</ecNumber>
        </recommendedName>
    </domain>
    <domain>
        <recommendedName>
            <fullName evidence="8">[Protein-PII]-UMP uridylyl-removing enzyme</fullName>
            <shortName evidence="8">UR</shortName>
            <ecNumber evidence="8">3.1.4.-</ecNumber>
        </recommendedName>
    </domain>
</protein>
<dbReference type="CDD" id="cd05401">
    <property type="entry name" value="NT_GlnE_GlnD_like"/>
    <property type="match status" value="1"/>
</dbReference>
<reference evidence="13" key="1">
    <citation type="submission" date="2017-11" db="EMBL/GenBank/DDBJ databases">
        <title>The draft genome sequence of Chromatocurvus sp. F02.</title>
        <authorList>
            <person name="Du Z.-J."/>
            <person name="Chang Y.-Q."/>
        </authorList>
    </citation>
    <scope>NUCLEOTIDE SEQUENCE [LARGE SCALE GENOMIC DNA]</scope>
    <source>
        <strain evidence="13">F02</strain>
    </source>
</reference>
<evidence type="ECO:0000256" key="3">
    <source>
        <dbReference type="ARBA" id="ARBA00022737"/>
    </source>
</evidence>
<keyword evidence="5 8" id="KW-0460">Magnesium</keyword>
<dbReference type="SUPFAM" id="SSF55021">
    <property type="entry name" value="ACT-like"/>
    <property type="match status" value="1"/>
</dbReference>
<feature type="domain" description="HD" evidence="11">
    <location>
        <begin position="470"/>
        <end position="592"/>
    </location>
</feature>
<comment type="domain">
    <text evidence="8">Has four distinct domains: an N-terminal nucleotidyltransferase (NT) domain responsible for UTase activity, a central HD domain that encodes UR activity, and two C-terminal ACT domains that seem to have a role in glutamine sensing.</text>
</comment>
<dbReference type="SUPFAM" id="SSF81593">
    <property type="entry name" value="Nucleotidyltransferase substrate binding subunit/domain"/>
    <property type="match status" value="1"/>
</dbReference>
<dbReference type="InterPro" id="IPR002934">
    <property type="entry name" value="Polymerase_NTP_transf_dom"/>
</dbReference>
<comment type="catalytic activity">
    <reaction evidence="8">
        <text>[protein-PII]-L-tyrosine + UTP = [protein-PII]-uridylyl-L-tyrosine + diphosphate</text>
        <dbReference type="Rhea" id="RHEA:13673"/>
        <dbReference type="Rhea" id="RHEA-COMP:12147"/>
        <dbReference type="Rhea" id="RHEA-COMP:12148"/>
        <dbReference type="ChEBI" id="CHEBI:33019"/>
        <dbReference type="ChEBI" id="CHEBI:46398"/>
        <dbReference type="ChEBI" id="CHEBI:46858"/>
        <dbReference type="ChEBI" id="CHEBI:90602"/>
        <dbReference type="EC" id="2.7.7.59"/>
    </reaction>
</comment>
<dbReference type="EC" id="3.1.4.-" evidence="8"/>
<feature type="region of interest" description="Uridylyltransferase" evidence="8">
    <location>
        <begin position="1"/>
        <end position="351"/>
    </location>
</feature>
<feature type="region of interest" description="Disordered" evidence="9">
    <location>
        <begin position="788"/>
        <end position="811"/>
    </location>
</feature>
<dbReference type="GO" id="GO:0006808">
    <property type="term" value="P:regulation of nitrogen utilization"/>
    <property type="evidence" value="ECO:0007669"/>
    <property type="project" value="UniProtKB-UniRule"/>
</dbReference>
<comment type="similarity">
    <text evidence="8">Belongs to the GlnD family.</text>
</comment>
<dbReference type="GO" id="GO:0008893">
    <property type="term" value="F:guanosine-3',5'-bis(diphosphate) 3'-diphosphatase activity"/>
    <property type="evidence" value="ECO:0007669"/>
    <property type="project" value="UniProtKB-EC"/>
</dbReference>
<keyword evidence="1 8" id="KW-0808">Transferase</keyword>
<sequence length="901" mass="103274">MNLSEHRPATTDHRENLPSALFDPDTFAQAITRGAIIPTTKAALAAVTEYLHGEFHKGSEVARLLHLRAHFIDDLLGALWDAQHWPADAAALVAVGGYGRGELHPHSDVDILVLLEENCEHCHPQLEKFLTLLWDVGLNIGHSVRTVAECRGKAEKDITVLTNLMETRVIRGPEFLMEQVREQTGPDHMWPSADFFRAKLEEQRARHAKYADTEYNLEPNVKSSPGGLRDLQIIAWIAERHFGVDSLETMDTGEFLTPEERKMLLRGRDFMWRVRYALHMIAHREEDRLLFDHQRELAALWGFVDGKKLAVEQFMQTYYRWALALSELNELLIQNFDQAILRADTLDEVRVLNEHFQVRNGYIETLRDDLFENNPNALLEVFVLAGSYPEIIGVGTSTIRLIRAHRHLIDSEFRADPRNRETFLQILRSPYGMTRLLRSMTRYGILGNYLPEFGRIVGQMQHDLFHTYTVDAHTLEVIQYMRRFQNSEFDERFPVTSRVARRLPKIELLYIAGLYHDIGKGRGGDHSELGAVDAERFCSDHGLSQRDTNLVVWLVKNHLTMSAVSQRKDISDPDIIQQFAHHVGDMNRLDYLFTLTVADINATNPTLWNAWRSSLLRQLYTGTGRALRRGLENPVDKQVWIEETRKAAIDILEYRGFTVEELDDLWREQGEDYFLRERAEDIAWHTEAIAGHHKRDEPLVLVRNSWDSSVANATQIFIHARSHAQLFSRVCAQLEQLDLSVHDARIYNARDGMSLDTFYVLNSDGGPIADESPRLNYIREHIARALASDSEPPSSARRLTPRQMKSFPVPTETSMSIDDIKQVSVLEISSPDRPGLLARVGRIFVDFGVELQAAKIQTLGERVEDVFFITNAEQQPITDPDLCAAIQQEIRRQLDQRAEEN</sequence>
<dbReference type="GO" id="GO:0008081">
    <property type="term" value="F:phosphoric diester hydrolase activity"/>
    <property type="evidence" value="ECO:0007669"/>
    <property type="project" value="UniProtKB-UniRule"/>
</dbReference>
<comment type="catalytic activity">
    <reaction evidence="7">
        <text>guanosine 3',5'-bis(diphosphate) + H2O = GDP + diphosphate + H(+)</text>
        <dbReference type="Rhea" id="RHEA:14253"/>
        <dbReference type="ChEBI" id="CHEBI:15377"/>
        <dbReference type="ChEBI" id="CHEBI:15378"/>
        <dbReference type="ChEBI" id="CHEBI:33019"/>
        <dbReference type="ChEBI" id="CHEBI:58189"/>
        <dbReference type="ChEBI" id="CHEBI:77828"/>
        <dbReference type="EC" id="3.1.7.2"/>
    </reaction>
</comment>
<dbReference type="SUPFAM" id="SSF81301">
    <property type="entry name" value="Nucleotidyltransferase"/>
    <property type="match status" value="1"/>
</dbReference>
<dbReference type="Gene3D" id="1.10.3090.10">
    <property type="entry name" value="cca-adding enzyme, domain 2"/>
    <property type="match status" value="1"/>
</dbReference>
<dbReference type="Pfam" id="PF01842">
    <property type="entry name" value="ACT"/>
    <property type="match status" value="1"/>
</dbReference>
<dbReference type="FunFam" id="1.10.3090.10:FF:000005">
    <property type="entry name" value="Bifunctional uridylyltransferase/uridylyl-removing enzyme"/>
    <property type="match status" value="1"/>
</dbReference>
<proteinExistence type="inferred from homology"/>
<dbReference type="InterPro" id="IPR043519">
    <property type="entry name" value="NT_sf"/>
</dbReference>
<dbReference type="GO" id="GO:0008773">
    <property type="term" value="F:[protein-PII] uridylyltransferase activity"/>
    <property type="evidence" value="ECO:0007669"/>
    <property type="project" value="UniProtKB-UniRule"/>
</dbReference>
<dbReference type="PROSITE" id="PS51831">
    <property type="entry name" value="HD"/>
    <property type="match status" value="1"/>
</dbReference>
<dbReference type="EC" id="2.7.7.59" evidence="8"/>
<evidence type="ECO:0000256" key="1">
    <source>
        <dbReference type="ARBA" id="ARBA00022679"/>
    </source>
</evidence>
<dbReference type="EMBL" id="PKLZ01000003">
    <property type="protein sequence ID" value="PLW83005.1"/>
    <property type="molecule type" value="Genomic_DNA"/>
</dbReference>
<gene>
    <name evidence="8 12" type="primary">glnD</name>
    <name evidence="12" type="ORF">CWI75_06130</name>
</gene>
<keyword evidence="4 8" id="KW-0378">Hydrolase</keyword>
<feature type="domain" description="ACT" evidence="10">
    <location>
        <begin position="715"/>
        <end position="797"/>
    </location>
</feature>
<dbReference type="InterPro" id="IPR013546">
    <property type="entry name" value="PII_UdlTrfase/GS_AdlTrfase"/>
</dbReference>
<dbReference type="HAMAP" id="MF_00277">
    <property type="entry name" value="PII_uridylyl_transf"/>
    <property type="match status" value="1"/>
</dbReference>
<dbReference type="InterPro" id="IPR002912">
    <property type="entry name" value="ACT_dom"/>
</dbReference>
<name>A0A2N5Y3N0_9GAMM</name>
<dbReference type="PROSITE" id="PS51671">
    <property type="entry name" value="ACT"/>
    <property type="match status" value="2"/>
</dbReference>
<evidence type="ECO:0000256" key="9">
    <source>
        <dbReference type="SAM" id="MobiDB-lite"/>
    </source>
</evidence>
<evidence type="ECO:0000259" key="10">
    <source>
        <dbReference type="PROSITE" id="PS51671"/>
    </source>
</evidence>
<dbReference type="InterPro" id="IPR006674">
    <property type="entry name" value="HD_domain"/>
</dbReference>
<comment type="cofactor">
    <cofactor evidence="8">
        <name>Mg(2+)</name>
        <dbReference type="ChEBI" id="CHEBI:18420"/>
    </cofactor>
</comment>
<dbReference type="InterPro" id="IPR045865">
    <property type="entry name" value="ACT-like_dom_sf"/>
</dbReference>
<evidence type="ECO:0000256" key="7">
    <source>
        <dbReference type="ARBA" id="ARBA00047968"/>
    </source>
</evidence>
<dbReference type="Proteomes" id="UP000234845">
    <property type="component" value="Unassembled WGS sequence"/>
</dbReference>
<accession>A0A2N5Y3N0</accession>
<dbReference type="AlphaFoldDB" id="A0A2N5Y3N0"/>
<organism evidence="12 13">
    <name type="scientific">Kineobactrum sediminis</name>
    <dbReference type="NCBI Taxonomy" id="1905677"/>
    <lineage>
        <taxon>Bacteria</taxon>
        <taxon>Pseudomonadati</taxon>
        <taxon>Pseudomonadota</taxon>
        <taxon>Gammaproteobacteria</taxon>
        <taxon>Cellvibrionales</taxon>
        <taxon>Halieaceae</taxon>
        <taxon>Kineobactrum</taxon>
    </lineage>
</organism>
<keyword evidence="13" id="KW-1185">Reference proteome</keyword>
<dbReference type="RefSeq" id="WP_101520605.1">
    <property type="nucleotide sequence ID" value="NZ_PKLZ01000003.1"/>
</dbReference>
<dbReference type="Pfam" id="PF08335">
    <property type="entry name" value="GlnD_UR_UTase"/>
    <property type="match status" value="1"/>
</dbReference>
<dbReference type="SUPFAM" id="SSF109604">
    <property type="entry name" value="HD-domain/PDEase-like"/>
    <property type="match status" value="1"/>
</dbReference>
<dbReference type="CDD" id="cd04900">
    <property type="entry name" value="ACT_UUR-like_1"/>
    <property type="match status" value="1"/>
</dbReference>
<dbReference type="CDD" id="cd04899">
    <property type="entry name" value="ACT_ACR-UUR-like_2"/>
    <property type="match status" value="1"/>
</dbReference>
<evidence type="ECO:0000256" key="6">
    <source>
        <dbReference type="ARBA" id="ARBA00023268"/>
    </source>
</evidence>
<evidence type="ECO:0000313" key="13">
    <source>
        <dbReference type="Proteomes" id="UP000234845"/>
    </source>
</evidence>
<dbReference type="CDD" id="cd00077">
    <property type="entry name" value="HDc"/>
    <property type="match status" value="1"/>
</dbReference>
<evidence type="ECO:0000256" key="4">
    <source>
        <dbReference type="ARBA" id="ARBA00022801"/>
    </source>
</evidence>
<feature type="domain" description="ACT" evidence="10">
    <location>
        <begin position="825"/>
        <end position="901"/>
    </location>
</feature>
<comment type="catalytic activity">
    <reaction evidence="8">
        <text>[protein-PII]-uridylyl-L-tyrosine + H2O = [protein-PII]-L-tyrosine + UMP + H(+)</text>
        <dbReference type="Rhea" id="RHEA:48600"/>
        <dbReference type="Rhea" id="RHEA-COMP:12147"/>
        <dbReference type="Rhea" id="RHEA-COMP:12148"/>
        <dbReference type="ChEBI" id="CHEBI:15377"/>
        <dbReference type="ChEBI" id="CHEBI:15378"/>
        <dbReference type="ChEBI" id="CHEBI:46858"/>
        <dbReference type="ChEBI" id="CHEBI:57865"/>
        <dbReference type="ChEBI" id="CHEBI:90602"/>
    </reaction>
</comment>
<evidence type="ECO:0000259" key="11">
    <source>
        <dbReference type="PROSITE" id="PS51831"/>
    </source>
</evidence>
<evidence type="ECO:0000256" key="8">
    <source>
        <dbReference type="HAMAP-Rule" id="MF_00277"/>
    </source>
</evidence>
<comment type="caution">
    <text evidence="12">The sequence shown here is derived from an EMBL/GenBank/DDBJ whole genome shotgun (WGS) entry which is preliminary data.</text>
</comment>
<evidence type="ECO:0000256" key="5">
    <source>
        <dbReference type="ARBA" id="ARBA00022842"/>
    </source>
</evidence>
<keyword evidence="6 8" id="KW-0511">Multifunctional enzyme</keyword>
<keyword evidence="3" id="KW-0677">Repeat</keyword>
<keyword evidence="2 8" id="KW-0548">Nucleotidyltransferase</keyword>
<comment type="caution">
    <text evidence="8">Lacks conserved residue(s) required for the propagation of feature annotation.</text>
</comment>
<dbReference type="Pfam" id="PF01966">
    <property type="entry name" value="HD"/>
    <property type="match status" value="1"/>
</dbReference>
<evidence type="ECO:0000313" key="12">
    <source>
        <dbReference type="EMBL" id="PLW83005.1"/>
    </source>
</evidence>
<dbReference type="InterPro" id="IPR003607">
    <property type="entry name" value="HD/PDEase_dom"/>
</dbReference>
<comment type="activity regulation">
    <text evidence="8">Uridylyltransferase (UTase) activity is inhibited by glutamine, while glutamine activates uridylyl-removing (UR) activity.</text>
</comment>
<dbReference type="PANTHER" id="PTHR47320:SF1">
    <property type="entry name" value="BIFUNCTIONAL URIDYLYLTRANSFERASE_URIDYLYL-REMOVING ENZYME"/>
    <property type="match status" value="1"/>
</dbReference>
<dbReference type="SMART" id="SM00471">
    <property type="entry name" value="HDc"/>
    <property type="match status" value="1"/>
</dbReference>